<evidence type="ECO:0000256" key="3">
    <source>
        <dbReference type="ARBA" id="ARBA00022723"/>
    </source>
</evidence>
<keyword evidence="5" id="KW-0862">Zinc</keyword>
<dbReference type="SUPFAM" id="SSF51556">
    <property type="entry name" value="Metallo-dependent hydrolases"/>
    <property type="match status" value="1"/>
</dbReference>
<comment type="cofactor">
    <cofactor evidence="1">
        <name>Zn(2+)</name>
        <dbReference type="ChEBI" id="CHEBI:29105"/>
    </cofactor>
</comment>
<sequence length="331" mass="37342">MEWLRGLPKAELHLHLEGTIKPETLVELSKRHDQEPLTLEGAERLYQYENFLGFLMSFKAVTERLKGPDDYELITYNMIRELARQGVVHAEVYVSFGIIFFWKKTEVEPYVDAIERGRERGEKDFGTSVLWIVDAVRHFGVEEGARVFRKAAELKKKYPSIIGIGIGGDEARGPADQFRDLYKEAKDAGLRLTAHAGESVGPESVWSAINIGAERIGHALAAQHDAELIEVLARKQIPLEINITSNIRTGCCKGFDEHPVKEYFESGLMITLNSDDPPMFGSNLLGEYVLAQERYGFTLDQMRELAANAVEASFLDPARKLALLQRVERYG</sequence>
<evidence type="ECO:0000256" key="1">
    <source>
        <dbReference type="ARBA" id="ARBA00001947"/>
    </source>
</evidence>
<dbReference type="NCBIfam" id="TIGR01430">
    <property type="entry name" value="aden_deam"/>
    <property type="match status" value="1"/>
</dbReference>
<evidence type="ECO:0000256" key="5">
    <source>
        <dbReference type="ARBA" id="ARBA00022833"/>
    </source>
</evidence>
<accession>A0A4Q7YT82</accession>
<keyword evidence="8" id="KW-1185">Reference proteome</keyword>
<dbReference type="AlphaFoldDB" id="A0A4Q7YT82"/>
<dbReference type="Gene3D" id="3.20.20.140">
    <property type="entry name" value="Metal-dependent hydrolases"/>
    <property type="match status" value="1"/>
</dbReference>
<keyword evidence="4" id="KW-0378">Hydrolase</keyword>
<protein>
    <submittedName>
        <fullName evidence="7">Adenosine deaminase</fullName>
    </submittedName>
</protein>
<dbReference type="GO" id="GO:0016814">
    <property type="term" value="F:hydrolase activity, acting on carbon-nitrogen (but not peptide) bonds, in cyclic amidines"/>
    <property type="evidence" value="ECO:0007669"/>
    <property type="project" value="UniProtKB-ARBA"/>
</dbReference>
<gene>
    <name evidence="7" type="ORF">BDD14_2503</name>
</gene>
<evidence type="ECO:0000256" key="4">
    <source>
        <dbReference type="ARBA" id="ARBA00022801"/>
    </source>
</evidence>
<comment type="similarity">
    <text evidence="2">Belongs to the metallo-dependent hydrolases superfamily. Adenosine and AMP deaminases family.</text>
</comment>
<dbReference type="PANTHER" id="PTHR43114">
    <property type="entry name" value="ADENINE DEAMINASE"/>
    <property type="match status" value="1"/>
</dbReference>
<dbReference type="EMBL" id="SHKW01000001">
    <property type="protein sequence ID" value="RZU41012.1"/>
    <property type="molecule type" value="Genomic_DNA"/>
</dbReference>
<evidence type="ECO:0000313" key="7">
    <source>
        <dbReference type="EMBL" id="RZU41012.1"/>
    </source>
</evidence>
<proteinExistence type="inferred from homology"/>
<dbReference type="GO" id="GO:0046872">
    <property type="term" value="F:metal ion binding"/>
    <property type="evidence" value="ECO:0007669"/>
    <property type="project" value="UniProtKB-KW"/>
</dbReference>
<keyword evidence="3" id="KW-0479">Metal-binding</keyword>
<comment type="caution">
    <text evidence="7">The sequence shown here is derived from an EMBL/GenBank/DDBJ whole genome shotgun (WGS) entry which is preliminary data.</text>
</comment>
<evidence type="ECO:0000259" key="6">
    <source>
        <dbReference type="Pfam" id="PF00962"/>
    </source>
</evidence>
<feature type="domain" description="Adenosine deaminase" evidence="6">
    <location>
        <begin position="8"/>
        <end position="329"/>
    </location>
</feature>
<evidence type="ECO:0000256" key="2">
    <source>
        <dbReference type="ARBA" id="ARBA00006676"/>
    </source>
</evidence>
<dbReference type="InterPro" id="IPR032466">
    <property type="entry name" value="Metal_Hydrolase"/>
</dbReference>
<dbReference type="PANTHER" id="PTHR43114:SF6">
    <property type="entry name" value="ADENINE DEAMINASE"/>
    <property type="match status" value="1"/>
</dbReference>
<dbReference type="InterPro" id="IPR006330">
    <property type="entry name" value="Ado/ade_deaminase"/>
</dbReference>
<dbReference type="Pfam" id="PF00962">
    <property type="entry name" value="A_deaminase"/>
    <property type="match status" value="1"/>
</dbReference>
<name>A0A4Q7YT82_9BACT</name>
<dbReference type="InterPro" id="IPR001365">
    <property type="entry name" value="A_deaminase_dom"/>
</dbReference>
<reference evidence="7 8" key="1">
    <citation type="submission" date="2019-02" db="EMBL/GenBank/DDBJ databases">
        <title>Genomic Encyclopedia of Archaeal and Bacterial Type Strains, Phase II (KMG-II): from individual species to whole genera.</title>
        <authorList>
            <person name="Goeker M."/>
        </authorList>
    </citation>
    <scope>NUCLEOTIDE SEQUENCE [LARGE SCALE GENOMIC DNA]</scope>
    <source>
        <strain evidence="7 8">DSM 18101</strain>
    </source>
</reference>
<dbReference type="Proteomes" id="UP000292958">
    <property type="component" value="Unassembled WGS sequence"/>
</dbReference>
<organism evidence="7 8">
    <name type="scientific">Edaphobacter modestus</name>
    <dbReference type="NCBI Taxonomy" id="388466"/>
    <lineage>
        <taxon>Bacteria</taxon>
        <taxon>Pseudomonadati</taxon>
        <taxon>Acidobacteriota</taxon>
        <taxon>Terriglobia</taxon>
        <taxon>Terriglobales</taxon>
        <taxon>Acidobacteriaceae</taxon>
        <taxon>Edaphobacter</taxon>
    </lineage>
</organism>
<evidence type="ECO:0000313" key="8">
    <source>
        <dbReference type="Proteomes" id="UP000292958"/>
    </source>
</evidence>
<dbReference type="GO" id="GO:0019239">
    <property type="term" value="F:deaminase activity"/>
    <property type="evidence" value="ECO:0007669"/>
    <property type="project" value="InterPro"/>
</dbReference>